<dbReference type="OrthoDB" id="9808813at2"/>
<dbReference type="AlphaFoldDB" id="A0A1D7QVB8"/>
<proteinExistence type="inferred from homology"/>
<dbReference type="GO" id="GO:0003887">
    <property type="term" value="F:DNA-directed DNA polymerase activity"/>
    <property type="evidence" value="ECO:0007669"/>
    <property type="project" value="InterPro"/>
</dbReference>
<reference evidence="3 4" key="1">
    <citation type="submission" date="2015-08" db="EMBL/GenBank/DDBJ databases">
        <title>The complete genome sequence of Bacillus beveridgei MLTeJB.</title>
        <authorList>
            <person name="Hanson T.E."/>
            <person name="Mesa C."/>
            <person name="Basesman S.M."/>
            <person name="Oremland R.S."/>
        </authorList>
    </citation>
    <scope>NUCLEOTIDE SEQUENCE [LARGE SCALE GENOMIC DNA]</scope>
    <source>
        <strain evidence="3 4">MLTeJB</strain>
    </source>
</reference>
<keyword evidence="4" id="KW-1185">Reference proteome</keyword>
<dbReference type="GO" id="GO:0009432">
    <property type="term" value="P:SOS response"/>
    <property type="evidence" value="ECO:0007669"/>
    <property type="project" value="TreeGrafter"/>
</dbReference>
<dbReference type="Proteomes" id="UP000094463">
    <property type="component" value="Chromosome"/>
</dbReference>
<dbReference type="PANTHER" id="PTHR11076">
    <property type="entry name" value="DNA REPAIR POLYMERASE UMUC / TRANSFERASE FAMILY MEMBER"/>
    <property type="match status" value="1"/>
</dbReference>
<accession>A0A1D7QVB8</accession>
<dbReference type="InterPro" id="IPR043502">
    <property type="entry name" value="DNA/RNA_pol_sf"/>
</dbReference>
<dbReference type="Gene3D" id="3.30.1490.100">
    <property type="entry name" value="DNA polymerase, Y-family, little finger domain"/>
    <property type="match status" value="1"/>
</dbReference>
<dbReference type="GO" id="GO:0003684">
    <property type="term" value="F:damaged DNA binding"/>
    <property type="evidence" value="ECO:0007669"/>
    <property type="project" value="InterPro"/>
</dbReference>
<comment type="similarity">
    <text evidence="1">Belongs to the DNA polymerase type-Y family.</text>
</comment>
<dbReference type="Gene3D" id="3.30.70.270">
    <property type="match status" value="1"/>
</dbReference>
<dbReference type="SUPFAM" id="SSF56672">
    <property type="entry name" value="DNA/RNA polymerases"/>
    <property type="match status" value="1"/>
</dbReference>
<dbReference type="PANTHER" id="PTHR11076:SF35">
    <property type="entry name" value="DNA REPAIR PROTEIN HOMOLOG YOBH"/>
    <property type="match status" value="1"/>
</dbReference>
<dbReference type="InterPro" id="IPR036775">
    <property type="entry name" value="DNA_pol_Y-fam_lit_finger_sf"/>
</dbReference>
<feature type="domain" description="UmuC" evidence="2">
    <location>
        <begin position="11"/>
        <end position="199"/>
    </location>
</feature>
<dbReference type="EMBL" id="CP012502">
    <property type="protein sequence ID" value="AOM82929.1"/>
    <property type="molecule type" value="Genomic_DNA"/>
</dbReference>
<dbReference type="GO" id="GO:0042276">
    <property type="term" value="P:error-prone translesion synthesis"/>
    <property type="evidence" value="ECO:0007669"/>
    <property type="project" value="TreeGrafter"/>
</dbReference>
<dbReference type="GO" id="GO:0006281">
    <property type="term" value="P:DNA repair"/>
    <property type="evidence" value="ECO:0007669"/>
    <property type="project" value="InterPro"/>
</dbReference>
<dbReference type="Pfam" id="PF21999">
    <property type="entry name" value="IMS_HHH_1"/>
    <property type="match status" value="1"/>
</dbReference>
<name>A0A1D7QVB8_9BACI</name>
<gene>
    <name evidence="3" type="primary">uvrX</name>
    <name evidence="3" type="ORF">BBEV_1568</name>
</gene>
<dbReference type="PROSITE" id="PS50173">
    <property type="entry name" value="UMUC"/>
    <property type="match status" value="1"/>
</dbReference>
<dbReference type="KEGG" id="bbev:BBEV_1568"/>
<organism evidence="3 4">
    <name type="scientific">Salisediminibacterium beveridgei</name>
    <dbReference type="NCBI Taxonomy" id="632773"/>
    <lineage>
        <taxon>Bacteria</taxon>
        <taxon>Bacillati</taxon>
        <taxon>Bacillota</taxon>
        <taxon>Bacilli</taxon>
        <taxon>Bacillales</taxon>
        <taxon>Bacillaceae</taxon>
        <taxon>Salisediminibacterium</taxon>
    </lineage>
</organism>
<dbReference type="InterPro" id="IPR053848">
    <property type="entry name" value="IMS_HHH_1"/>
</dbReference>
<dbReference type="InterPro" id="IPR017961">
    <property type="entry name" value="DNA_pol_Y-fam_little_finger"/>
</dbReference>
<dbReference type="Gene3D" id="1.10.150.20">
    <property type="entry name" value="5' to 3' exonuclease, C-terminal subdomain"/>
    <property type="match status" value="1"/>
</dbReference>
<dbReference type="PATRIC" id="fig|632773.3.peg.1651"/>
<evidence type="ECO:0000259" key="2">
    <source>
        <dbReference type="PROSITE" id="PS50173"/>
    </source>
</evidence>
<dbReference type="Pfam" id="PF11799">
    <property type="entry name" value="IMS_C"/>
    <property type="match status" value="1"/>
</dbReference>
<evidence type="ECO:0000313" key="4">
    <source>
        <dbReference type="Proteomes" id="UP000094463"/>
    </source>
</evidence>
<dbReference type="InterPro" id="IPR001126">
    <property type="entry name" value="UmuC"/>
</dbReference>
<dbReference type="Gene3D" id="3.40.1170.60">
    <property type="match status" value="1"/>
</dbReference>
<dbReference type="InterPro" id="IPR043128">
    <property type="entry name" value="Rev_trsase/Diguanyl_cyclase"/>
</dbReference>
<dbReference type="SUPFAM" id="SSF100879">
    <property type="entry name" value="Lesion bypass DNA polymerase (Y-family), little finger domain"/>
    <property type="match status" value="1"/>
</dbReference>
<sequence>MLYDLFPVRTTLCIDMKSFYASIAARQLGLDPLKACIAVVGAEDFDGSIVLAASPEMKRRFRIKTGNRRFDIPHHPAIHIVNAEMLTYLQVSVSITETLQDYFAPDDLFVYSVDEVFAAFDPVSHMWASAEEAGRHLQQLILRTTGVPSVIGIGDNMLLSKLCLDLAAKKTSSGIDRWTYADVPSVLWPHPVGSMWGIGSRSQKRLNKMGIRTVGELAKAGEAKLIREFGQAMGSQLYWHAQGVDLTELKRHPPVKDASISNGQILMRDYSYDEIKVILLEMTEEVTRRCRKAGVAGNTVGLMIGYSYDTGGGFSRTRSLSACTNVSRTVYQVLISLLDDHMSTGLSIRRVSVSLSDFQPDHYAQLNLFEPERDNEKEREIGHVMDEIRDMYGPNAILRASSYTDAGTARHRNLLIGGHRRK</sequence>
<dbReference type="RefSeq" id="WP_069364964.1">
    <property type="nucleotide sequence ID" value="NZ_CP012502.1"/>
</dbReference>
<dbReference type="InterPro" id="IPR050116">
    <property type="entry name" value="DNA_polymerase-Y"/>
</dbReference>
<dbReference type="GO" id="GO:0005829">
    <property type="term" value="C:cytosol"/>
    <property type="evidence" value="ECO:0007669"/>
    <property type="project" value="TreeGrafter"/>
</dbReference>
<dbReference type="Pfam" id="PF00817">
    <property type="entry name" value="IMS"/>
    <property type="match status" value="1"/>
</dbReference>
<protein>
    <submittedName>
        <fullName evidence="3">UV damage repair protein UvrX</fullName>
    </submittedName>
</protein>
<dbReference type="STRING" id="632773.BBEV_1568"/>
<evidence type="ECO:0000256" key="1">
    <source>
        <dbReference type="ARBA" id="ARBA00010945"/>
    </source>
</evidence>
<evidence type="ECO:0000313" key="3">
    <source>
        <dbReference type="EMBL" id="AOM82929.1"/>
    </source>
</evidence>